<reference evidence="2" key="1">
    <citation type="submission" date="2021-02" db="EMBL/GenBank/DDBJ databases">
        <authorList>
            <person name="Dougan E. K."/>
            <person name="Rhodes N."/>
            <person name="Thang M."/>
            <person name="Chan C."/>
        </authorList>
    </citation>
    <scope>NUCLEOTIDE SEQUENCE</scope>
</reference>
<name>A0A813K8P0_POLGL</name>
<proteinExistence type="predicted"/>
<protein>
    <submittedName>
        <fullName evidence="2">Uncharacterized protein</fullName>
    </submittedName>
</protein>
<feature type="compositionally biased region" description="Basic and acidic residues" evidence="1">
    <location>
        <begin position="99"/>
        <end position="108"/>
    </location>
</feature>
<feature type="region of interest" description="Disordered" evidence="1">
    <location>
        <begin position="1"/>
        <end position="108"/>
    </location>
</feature>
<evidence type="ECO:0000313" key="3">
    <source>
        <dbReference type="Proteomes" id="UP000626109"/>
    </source>
</evidence>
<comment type="caution">
    <text evidence="2">The sequence shown here is derived from an EMBL/GenBank/DDBJ whole genome shotgun (WGS) entry which is preliminary data.</text>
</comment>
<dbReference type="AlphaFoldDB" id="A0A813K8P0"/>
<organism evidence="2 3">
    <name type="scientific">Polarella glacialis</name>
    <name type="common">Dinoflagellate</name>
    <dbReference type="NCBI Taxonomy" id="89957"/>
    <lineage>
        <taxon>Eukaryota</taxon>
        <taxon>Sar</taxon>
        <taxon>Alveolata</taxon>
        <taxon>Dinophyceae</taxon>
        <taxon>Suessiales</taxon>
        <taxon>Suessiaceae</taxon>
        <taxon>Polarella</taxon>
    </lineage>
</organism>
<evidence type="ECO:0000313" key="2">
    <source>
        <dbReference type="EMBL" id="CAE8700045.1"/>
    </source>
</evidence>
<dbReference type="Proteomes" id="UP000626109">
    <property type="component" value="Unassembled WGS sequence"/>
</dbReference>
<dbReference type="EMBL" id="CAJNNW010029376">
    <property type="protein sequence ID" value="CAE8700045.1"/>
    <property type="molecule type" value="Genomic_DNA"/>
</dbReference>
<feature type="compositionally biased region" description="Polar residues" evidence="1">
    <location>
        <begin position="26"/>
        <end position="35"/>
    </location>
</feature>
<sequence length="178" mass="19185">MPANQVSSRGAGGRSKKGKAAILKSNIRSSKTGSSPAKVRTKDGMGGVKKSMINKSKRRKEQQAKMKVDDDAPGSESRQARRKRIVAAALGSAATETPDQLKDRQAGEWKEMKAKVAVLKKDRKKLPRNGSKDLKVTVSKQIRQFVEDMKVRHVAECKTAGVAAPAAVAEAANMMSDV</sequence>
<accession>A0A813K8P0</accession>
<feature type="compositionally biased region" description="Basic and acidic residues" evidence="1">
    <location>
        <begin position="61"/>
        <end position="70"/>
    </location>
</feature>
<gene>
    <name evidence="2" type="ORF">PGLA2088_LOCUS31425</name>
</gene>
<evidence type="ECO:0000256" key="1">
    <source>
        <dbReference type="SAM" id="MobiDB-lite"/>
    </source>
</evidence>